<keyword evidence="8" id="KW-1185">Reference proteome</keyword>
<feature type="compositionally biased region" description="Polar residues" evidence="5">
    <location>
        <begin position="934"/>
        <end position="944"/>
    </location>
</feature>
<accession>A0A7R9Q1V8</accession>
<keyword evidence="1" id="KW-0479">Metal-binding</keyword>
<dbReference type="PANTHER" id="PTHR22619:SF1">
    <property type="entry name" value="ZINC FINGER SWIM DOMAIN-CONTAINING PROTEIN 8"/>
    <property type="match status" value="1"/>
</dbReference>
<protein>
    <recommendedName>
        <fullName evidence="6">SWIM-type domain-containing protein</fullName>
    </recommendedName>
</protein>
<feature type="region of interest" description="Disordered" evidence="5">
    <location>
        <begin position="398"/>
        <end position="446"/>
    </location>
</feature>
<feature type="non-terminal residue" evidence="7">
    <location>
        <position position="1801"/>
    </location>
</feature>
<organism evidence="7">
    <name type="scientific">Medioppia subpectinata</name>
    <dbReference type="NCBI Taxonomy" id="1979941"/>
    <lineage>
        <taxon>Eukaryota</taxon>
        <taxon>Metazoa</taxon>
        <taxon>Ecdysozoa</taxon>
        <taxon>Arthropoda</taxon>
        <taxon>Chelicerata</taxon>
        <taxon>Arachnida</taxon>
        <taxon>Acari</taxon>
        <taxon>Acariformes</taxon>
        <taxon>Sarcoptiformes</taxon>
        <taxon>Oribatida</taxon>
        <taxon>Brachypylina</taxon>
        <taxon>Oppioidea</taxon>
        <taxon>Oppiidae</taxon>
        <taxon>Medioppia</taxon>
    </lineage>
</organism>
<feature type="compositionally biased region" description="Polar residues" evidence="5">
    <location>
        <begin position="904"/>
        <end position="916"/>
    </location>
</feature>
<feature type="compositionally biased region" description="Low complexity" evidence="5">
    <location>
        <begin position="425"/>
        <end position="435"/>
    </location>
</feature>
<gene>
    <name evidence="7" type="ORF">OSB1V03_LOCUS9465</name>
</gene>
<feature type="compositionally biased region" description="Low complexity" evidence="5">
    <location>
        <begin position="1105"/>
        <end position="1123"/>
    </location>
</feature>
<feature type="compositionally biased region" description="Basic and acidic residues" evidence="5">
    <location>
        <begin position="1062"/>
        <end position="1073"/>
    </location>
</feature>
<feature type="region of interest" description="Disordered" evidence="5">
    <location>
        <begin position="1010"/>
        <end position="1075"/>
    </location>
</feature>
<evidence type="ECO:0000256" key="5">
    <source>
        <dbReference type="SAM" id="MobiDB-lite"/>
    </source>
</evidence>
<evidence type="ECO:0000256" key="2">
    <source>
        <dbReference type="ARBA" id="ARBA00022771"/>
    </source>
</evidence>
<dbReference type="Pfam" id="PF21055">
    <property type="entry name" value="ZSWIM4-8_C"/>
    <property type="match status" value="1"/>
</dbReference>
<evidence type="ECO:0000256" key="3">
    <source>
        <dbReference type="ARBA" id="ARBA00022833"/>
    </source>
</evidence>
<sequence length="1801" mass="195680">LSATITPPQSLGISKGSYNVAVTFDRRRITSCNCTCPGPSWCSHVVSVCLFRIHQPNQVCLRAPVSESLSRLHRDQLQKFAQYLISELPQQILPTAQRLLDELLSNQLTAINTVCGAPDPTAGASAQEQTKWCLDESQLHENIRKILIKLCVPSPIVFSDVNYLSSTAPPAAAEWSSLLRPLRGREPEGMWNLLSIVREMLRRSDRNAIPLLEILTEEVLACDQIILWWFNTKVLLHAGINGHGNRASIHSNTHASQHACSSLCDEIVVLWRLVALNPALSPNDGKMFYNQLHDWHLKTLERVLKMRTTVNNGNNGNGIKKSDIDVFPGFKPAMEGCLMDWSDYPIPGITYYCIRSNRWYTPPVHASTHSSLISSSACQPSAVDNANTSRVAVVGRRGRSVEIGGAQTSSTQSPNHLNDTKAIASTSSQPQPSTSKVTHSPHMMSAASSAVNIGSKSGKLNESNRSSLSSEGFCETENETFDEAMAPIESTSKLPEAVRSAAAVASAVLRDSSSDSTDMIADENGSDLSADCGVSVNPLDANSNAVNNTPPVDRAVAKEVNEYELYYYDPKANENKNGNSLTVKIQALKTAKGDESDERVSVVVNKIEDPIEVLFARAEALHAHGRTLEACLLAVKLAEELLSNPPNLLIETPSPPARGKRNRRFNPVCHQVSLLVSATLSKAAFLCSVLGENSDYHYLAFRVGLFGLEIARPPASTKALEVKLANQEQDLVLLLKRIPLSYKMMQIVREKAEQLRDGLLTTRGEALLPLMLASYIFDALVLASIQNQSRANPVNNIKIPTDERLGFEAAVAALGLKANVSEAEHPLLCEGTRRQRGELVLTLLVHYKDDQQKLHKIMDKLLDKEVHQMYRTSADSFGSNSSNGNANTTTSTPTATTPSKTVSGSAQDVSNANSAAVETDDTPPPVVSPPLATNEPNTAFTTSGPLDATRGTETTVTSRDFKAPNKSKCDSETRPEDASSPCWDEDYKAWEARFRCTNFRTNKKHSVGMASIDSSAPETTSSDNSPTVVRRSMWIRPGGPGSDSGSSGESSDSFSSSSSGDKANRNLARDVESPKVSAVAQRLATVCTVTDPTTVPSNSGRLTAAAAAASTSSPAAGPSTVTTPPNPPAASAVTITPSAACCNNTALVTNSSPLVSNSTIKPIRFKGKRAYPSIPNQPSEASAHFMFELAKTVLVKAGGNSTTAVLFTQPSATQNCRGPHRSLHMCAFQIGVYALGLHNTVSPNWLSRTYSSHVSWITGQAMEIGNSAINFLIETWEGHLTPPEVASLADRASRGREPTMVKAAAELALSCLPHAHALNPNEIQRALIQCKEQSNDMLERACLAVESAAKGGGVYPEVLFEVAKKWHELYEESLQERGRNHLQRHSHRNNAGAGDSLANVIDMQPSAVVNSINANLCMGDGVQSHLMLHQPDRQPQYDPIMAGVSQASIMPVVSHSSAVPPMPTMQMMPSLSCAPTGPFALPPHPNATYPFGYYQSIAPFPQQMPPFQYISTAPACPPYPYQFYSNPVTTTSAAPMPHLRNVMTPVVFQNQPLMPSVSVAQSVAQQHHQQQQQFPRPHIITIATSGSHGQHTIHLNAAGVPTLSGPQPHQQLQQLNQRQLGYLLSAYRVGMLAMETLARRVHDDRPQAKYAKNPSYGEDVKWLLNVAKKLGTSYLQDFCICTVNSVASPFVLHEIVLDTAQYLTHSSGNPGIAHPIRSHLLTPLIQKCQQMFIACTHFKMYHITPADYDEFVMTIRAARSAFQMTPGGNIQFNELLQSLRRSKSCKKDLWQHIATSLQTAI</sequence>
<feature type="compositionally biased region" description="Basic and acidic residues" evidence="5">
    <location>
        <begin position="959"/>
        <end position="977"/>
    </location>
</feature>
<dbReference type="InterPro" id="IPR048370">
    <property type="entry name" value="ZSWIM4-8_C"/>
</dbReference>
<dbReference type="Proteomes" id="UP000759131">
    <property type="component" value="Unassembled WGS sequence"/>
</dbReference>
<dbReference type="PROSITE" id="PS50966">
    <property type="entry name" value="ZF_SWIM"/>
    <property type="match status" value="1"/>
</dbReference>
<feature type="region of interest" description="Disordered" evidence="5">
    <location>
        <begin position="1105"/>
        <end position="1130"/>
    </location>
</feature>
<evidence type="ECO:0000259" key="6">
    <source>
        <dbReference type="PROSITE" id="PS50966"/>
    </source>
</evidence>
<feature type="region of interest" description="Disordered" evidence="5">
    <location>
        <begin position="874"/>
        <end position="982"/>
    </location>
</feature>
<dbReference type="EMBL" id="OC860967">
    <property type="protein sequence ID" value="CAD7629048.1"/>
    <property type="molecule type" value="Genomic_DNA"/>
</dbReference>
<dbReference type="GO" id="GO:0031462">
    <property type="term" value="C:Cul2-RING ubiquitin ligase complex"/>
    <property type="evidence" value="ECO:0007669"/>
    <property type="project" value="TreeGrafter"/>
</dbReference>
<dbReference type="EMBL" id="CAJPIZ010006392">
    <property type="protein sequence ID" value="CAG2109478.1"/>
    <property type="molecule type" value="Genomic_DNA"/>
</dbReference>
<dbReference type="PANTHER" id="PTHR22619">
    <property type="entry name" value="ZINC FINGER SWIM DOMAIN CONTAINING PROTEIN 4, 5, 6"/>
    <property type="match status" value="1"/>
</dbReference>
<evidence type="ECO:0000256" key="4">
    <source>
        <dbReference type="PROSITE-ProRule" id="PRU00325"/>
    </source>
</evidence>
<feature type="compositionally biased region" description="Polar residues" evidence="5">
    <location>
        <begin position="1012"/>
        <end position="1027"/>
    </location>
</feature>
<evidence type="ECO:0000313" key="7">
    <source>
        <dbReference type="EMBL" id="CAD7629048.1"/>
    </source>
</evidence>
<feature type="compositionally biased region" description="Low complexity" evidence="5">
    <location>
        <begin position="874"/>
        <end position="903"/>
    </location>
</feature>
<dbReference type="OrthoDB" id="10013584at2759"/>
<feature type="compositionally biased region" description="Polar residues" evidence="5">
    <location>
        <begin position="406"/>
        <end position="417"/>
    </location>
</feature>
<dbReference type="InterPro" id="IPR057945">
    <property type="entry name" value="TPR_ZSWIM8"/>
</dbReference>
<reference evidence="7" key="1">
    <citation type="submission" date="2020-11" db="EMBL/GenBank/DDBJ databases">
        <authorList>
            <person name="Tran Van P."/>
        </authorList>
    </citation>
    <scope>NUCLEOTIDE SEQUENCE</scope>
</reference>
<dbReference type="GO" id="GO:0008270">
    <property type="term" value="F:zinc ion binding"/>
    <property type="evidence" value="ECO:0007669"/>
    <property type="project" value="UniProtKB-KW"/>
</dbReference>
<dbReference type="Pfam" id="PF25572">
    <property type="entry name" value="TPR_ZSWIM8"/>
    <property type="match status" value="1"/>
</dbReference>
<keyword evidence="3" id="KW-0862">Zinc</keyword>
<name>A0A7R9Q1V8_9ACAR</name>
<evidence type="ECO:0000313" key="8">
    <source>
        <dbReference type="Proteomes" id="UP000759131"/>
    </source>
</evidence>
<proteinExistence type="predicted"/>
<evidence type="ECO:0000256" key="1">
    <source>
        <dbReference type="ARBA" id="ARBA00022723"/>
    </source>
</evidence>
<keyword evidence="2 4" id="KW-0863">Zinc-finger</keyword>
<dbReference type="InterPro" id="IPR007527">
    <property type="entry name" value="Znf_SWIM"/>
</dbReference>
<feature type="compositionally biased region" description="Low complexity" evidence="5">
    <location>
        <begin position="1043"/>
        <end position="1061"/>
    </location>
</feature>
<feature type="domain" description="SWIM-type" evidence="6">
    <location>
        <begin position="18"/>
        <end position="53"/>
    </location>
</feature>